<dbReference type="Proteomes" id="UP001491088">
    <property type="component" value="Chromosome"/>
</dbReference>
<keyword evidence="1" id="KW-1133">Transmembrane helix</keyword>
<accession>A0ABZ2TTC0</accession>
<name>A0ABZ2TTC0_9FLAO</name>
<evidence type="ECO:0000313" key="2">
    <source>
        <dbReference type="EMBL" id="WYW56385.1"/>
    </source>
</evidence>
<proteinExistence type="predicted"/>
<gene>
    <name evidence="2" type="ORF">WG950_03780</name>
</gene>
<dbReference type="NCBIfam" id="NF033488">
    <property type="entry name" value="lmo0937_fam_TM"/>
    <property type="match status" value="1"/>
</dbReference>
<dbReference type="InterPro" id="IPR043727">
    <property type="entry name" value="Lmo0937-like"/>
</dbReference>
<dbReference type="RefSeq" id="WP_149025846.1">
    <property type="nucleotide sequence ID" value="NZ_CP150496.1"/>
</dbReference>
<keyword evidence="3" id="KW-1185">Reference proteome</keyword>
<evidence type="ECO:0000313" key="3">
    <source>
        <dbReference type="Proteomes" id="UP001491088"/>
    </source>
</evidence>
<feature type="transmembrane region" description="Helical" evidence="1">
    <location>
        <begin position="31"/>
        <end position="49"/>
    </location>
</feature>
<protein>
    <submittedName>
        <fullName evidence="2">Lmo0937 family membrane protein</fullName>
    </submittedName>
</protein>
<organism evidence="2 3">
    <name type="scientific">Polaribacter marinaquae</name>
    <dbReference type="NCBI Taxonomy" id="1642819"/>
    <lineage>
        <taxon>Bacteria</taxon>
        <taxon>Pseudomonadati</taxon>
        <taxon>Bacteroidota</taxon>
        <taxon>Flavobacteriia</taxon>
        <taxon>Flavobacteriales</taxon>
        <taxon>Flavobacteriaceae</taxon>
    </lineage>
</organism>
<dbReference type="Pfam" id="PF18919">
    <property type="entry name" value="DUF5670"/>
    <property type="match status" value="1"/>
</dbReference>
<feature type="transmembrane region" description="Helical" evidence="1">
    <location>
        <begin position="5"/>
        <end position="25"/>
    </location>
</feature>
<reference evidence="2 3" key="1">
    <citation type="submission" date="2024-03" db="EMBL/GenBank/DDBJ databases">
        <authorList>
            <person name="Cao K."/>
        </authorList>
    </citation>
    <scope>NUCLEOTIDE SEQUENCE [LARGE SCALE GENOMIC DNA]</scope>
    <source>
        <strain evidence="2 3">MCCC 1K00696</strain>
    </source>
</reference>
<sequence>MRSILWLVAVVFIIIWALGVLGIVPGIATSSLIHTLLVIAVIVILYNIISGRKPL</sequence>
<keyword evidence="1" id="KW-0812">Transmembrane</keyword>
<keyword evidence="1" id="KW-0472">Membrane</keyword>
<evidence type="ECO:0000256" key="1">
    <source>
        <dbReference type="SAM" id="Phobius"/>
    </source>
</evidence>
<dbReference type="EMBL" id="CP150496">
    <property type="protein sequence ID" value="WYW56385.1"/>
    <property type="molecule type" value="Genomic_DNA"/>
</dbReference>